<dbReference type="AlphaFoldDB" id="Q1IL52"/>
<dbReference type="Proteomes" id="UP000002432">
    <property type="component" value="Chromosome"/>
</dbReference>
<protein>
    <submittedName>
        <fullName evidence="1">Uncharacterized protein</fullName>
    </submittedName>
</protein>
<evidence type="ECO:0000313" key="1">
    <source>
        <dbReference type="EMBL" id="ABF42398.1"/>
    </source>
</evidence>
<keyword evidence="2" id="KW-1185">Reference proteome</keyword>
<dbReference type="EMBL" id="CP000360">
    <property type="protein sequence ID" value="ABF42398.1"/>
    <property type="molecule type" value="Genomic_DNA"/>
</dbReference>
<dbReference type="eggNOG" id="ENOG5032UX1">
    <property type="taxonomic scope" value="Bacteria"/>
</dbReference>
<dbReference type="EnsemblBacteria" id="ABF42398">
    <property type="protein sequence ID" value="ABF42398"/>
    <property type="gene ID" value="Acid345_3397"/>
</dbReference>
<accession>Q1IL52</accession>
<proteinExistence type="predicted"/>
<dbReference type="HOGENOM" id="CLU_047566_0_0_0"/>
<dbReference type="KEGG" id="aba:Acid345_3397"/>
<reference evidence="1 2" key="1">
    <citation type="journal article" date="2009" name="Appl. Environ. Microbiol.">
        <title>Three genomes from the phylum Acidobacteria provide insight into the lifestyles of these microorganisms in soils.</title>
        <authorList>
            <person name="Ward N.L."/>
            <person name="Challacombe J.F."/>
            <person name="Janssen P.H."/>
            <person name="Henrissat B."/>
            <person name="Coutinho P.M."/>
            <person name="Wu M."/>
            <person name="Xie G."/>
            <person name="Haft D.H."/>
            <person name="Sait M."/>
            <person name="Badger J."/>
            <person name="Barabote R.D."/>
            <person name="Bradley B."/>
            <person name="Brettin T.S."/>
            <person name="Brinkac L.M."/>
            <person name="Bruce D."/>
            <person name="Creasy T."/>
            <person name="Daugherty S.C."/>
            <person name="Davidsen T.M."/>
            <person name="DeBoy R.T."/>
            <person name="Detter J.C."/>
            <person name="Dodson R.J."/>
            <person name="Durkin A.S."/>
            <person name="Ganapathy A."/>
            <person name="Gwinn-Giglio M."/>
            <person name="Han C.S."/>
            <person name="Khouri H."/>
            <person name="Kiss H."/>
            <person name="Kothari S.P."/>
            <person name="Madupu R."/>
            <person name="Nelson K.E."/>
            <person name="Nelson W.C."/>
            <person name="Paulsen I."/>
            <person name="Penn K."/>
            <person name="Ren Q."/>
            <person name="Rosovitz M.J."/>
            <person name="Selengut J.D."/>
            <person name="Shrivastava S."/>
            <person name="Sullivan S.A."/>
            <person name="Tapia R."/>
            <person name="Thompson L.S."/>
            <person name="Watkins K.L."/>
            <person name="Yang Q."/>
            <person name="Yu C."/>
            <person name="Zafar N."/>
            <person name="Zhou L."/>
            <person name="Kuske C.R."/>
        </authorList>
    </citation>
    <scope>NUCLEOTIDE SEQUENCE [LARGE SCALE GENOMIC DNA]</scope>
    <source>
        <strain evidence="1 2">Ellin345</strain>
    </source>
</reference>
<gene>
    <name evidence="1" type="ordered locus">Acid345_3397</name>
</gene>
<name>Q1IL52_KORVE</name>
<sequence length="413" mass="47235">MRRGPLQDLLRRTKRFKRGRIRNRRVSLQRRLRRRKNLVPQLRVVIPPSFSILDDPESNLAFISRFRSQLSAKMYRSVHFDHSGCKNLGMDAQAIVDVLVAEELARRPNGIGIGGDFPRDARTNVMLRAIGTLRQFGHPEMKLAPEVESRIERCDRVNGNGHNLKYSSERDRAALALVTYVERVLQHQSFMLTFEGRSDLSSIITEVIGNAEEHSGRWYAVAFSQPGIVEQQGMPEPEECQMVLFNFGRSIYESLVSRGASTYVKERISALANEHRHSRQFSDSWTEEDLWTLAALQQGVSRYRTDEKGKTRGNGTIELIRAFSELSDVPKKMCVVSGHTYILFDGSYKLRADSNGLQMIAFNTSNDLEKPPDPRYVRHLKHGFPGTIISMRFVMDSRYLESRIQSNGSSERN</sequence>
<organism evidence="1 2">
    <name type="scientific">Koribacter versatilis (strain Ellin345)</name>
    <dbReference type="NCBI Taxonomy" id="204669"/>
    <lineage>
        <taxon>Bacteria</taxon>
        <taxon>Pseudomonadati</taxon>
        <taxon>Acidobacteriota</taxon>
        <taxon>Terriglobia</taxon>
        <taxon>Terriglobales</taxon>
        <taxon>Candidatus Korobacteraceae</taxon>
        <taxon>Candidatus Korobacter</taxon>
    </lineage>
</organism>
<dbReference type="STRING" id="204669.Acid345_3397"/>
<evidence type="ECO:0000313" key="2">
    <source>
        <dbReference type="Proteomes" id="UP000002432"/>
    </source>
</evidence>